<keyword evidence="9" id="KW-1185">Reference proteome</keyword>
<dbReference type="GO" id="GO:0019295">
    <property type="term" value="P:coenzyme M biosynthetic process"/>
    <property type="evidence" value="ECO:0007669"/>
    <property type="project" value="InterPro"/>
</dbReference>
<dbReference type="PANTHER" id="PTHR37311:SF1">
    <property type="entry name" value="2-PHOSPHOSULFOLACTATE PHOSPHATASE-RELATED"/>
    <property type="match status" value="1"/>
</dbReference>
<gene>
    <name evidence="8" type="primary">comB</name>
    <name evidence="8" type="ORF">MBCUR_03570</name>
</gene>
<dbReference type="EMBL" id="LWMV01000063">
    <property type="protein sequence ID" value="KZX14868.1"/>
    <property type="molecule type" value="Genomic_DNA"/>
</dbReference>
<dbReference type="STRING" id="49547.MBCUR_03570"/>
<evidence type="ECO:0000313" key="8">
    <source>
        <dbReference type="EMBL" id="KZX14868.1"/>
    </source>
</evidence>
<dbReference type="NCBIfam" id="TIGR00298">
    <property type="entry name" value="2-phosphosulfolactate phosphatase"/>
    <property type="match status" value="1"/>
</dbReference>
<dbReference type="AlphaFoldDB" id="A0A166CU74"/>
<proteinExistence type="inferred from homology"/>
<evidence type="ECO:0000256" key="7">
    <source>
        <dbReference type="NCBIfam" id="TIGR00298"/>
    </source>
</evidence>
<reference evidence="8 9" key="1">
    <citation type="submission" date="2016-04" db="EMBL/GenBank/DDBJ databases">
        <title>Genome sequence of Methanobrevibacter curvatus DSM 11111.</title>
        <authorList>
            <person name="Poehlein A."/>
            <person name="Seedorf H."/>
            <person name="Daniel R."/>
        </authorList>
    </citation>
    <scope>NUCLEOTIDE SEQUENCE [LARGE SCALE GENOMIC DNA]</scope>
    <source>
        <strain evidence="8 9">DSM 11111</strain>
    </source>
</reference>
<dbReference type="Pfam" id="PF04029">
    <property type="entry name" value="2-ph_phosp"/>
    <property type="match status" value="1"/>
</dbReference>
<dbReference type="EC" id="3.1.3.71" evidence="3 7"/>
<keyword evidence="5" id="KW-0460">Magnesium</keyword>
<protein>
    <recommendedName>
        <fullName evidence="3 7">2-phosphosulfolactate phosphatase</fullName>
        <ecNumber evidence="3 7">3.1.3.71</ecNumber>
    </recommendedName>
</protein>
<dbReference type="GO" id="GO:0050532">
    <property type="term" value="F:2-phosphosulfolactate phosphatase activity"/>
    <property type="evidence" value="ECO:0007669"/>
    <property type="project" value="UniProtKB-UniRule"/>
</dbReference>
<evidence type="ECO:0000256" key="2">
    <source>
        <dbReference type="ARBA" id="ARBA00009997"/>
    </source>
</evidence>
<dbReference type="Proteomes" id="UP000077245">
    <property type="component" value="Unassembled WGS sequence"/>
</dbReference>
<evidence type="ECO:0000313" key="9">
    <source>
        <dbReference type="Proteomes" id="UP000077245"/>
    </source>
</evidence>
<evidence type="ECO:0000256" key="3">
    <source>
        <dbReference type="ARBA" id="ARBA00012953"/>
    </source>
</evidence>
<name>A0A166CU74_9EURY</name>
<dbReference type="RefSeq" id="WP_245637266.1">
    <property type="nucleotide sequence ID" value="NZ_LWMV01000063.1"/>
</dbReference>
<evidence type="ECO:0000256" key="1">
    <source>
        <dbReference type="ARBA" id="ARBA00001946"/>
    </source>
</evidence>
<comment type="similarity">
    <text evidence="2">Belongs to the ComB family.</text>
</comment>
<dbReference type="PATRIC" id="fig|49547.3.peg.376"/>
<dbReference type="InterPro" id="IPR027639">
    <property type="entry name" value="ComB_archaeal"/>
</dbReference>
<dbReference type="SUPFAM" id="SSF142823">
    <property type="entry name" value="ComB-like"/>
    <property type="match status" value="1"/>
</dbReference>
<dbReference type="InterPro" id="IPR036702">
    <property type="entry name" value="ComB-like_sf"/>
</dbReference>
<evidence type="ECO:0000256" key="4">
    <source>
        <dbReference type="ARBA" id="ARBA00022801"/>
    </source>
</evidence>
<dbReference type="GO" id="GO:0050545">
    <property type="term" value="F:sulfopyruvate decarboxylase activity"/>
    <property type="evidence" value="ECO:0007669"/>
    <property type="project" value="TreeGrafter"/>
</dbReference>
<comment type="catalytic activity">
    <reaction evidence="6">
        <text>(2R)-O-phospho-3-sulfolactate + H2O = (2R)-3-sulfolactate + phosphate</text>
        <dbReference type="Rhea" id="RHEA:23416"/>
        <dbReference type="ChEBI" id="CHEBI:15377"/>
        <dbReference type="ChEBI" id="CHEBI:15597"/>
        <dbReference type="ChEBI" id="CHEBI:43474"/>
        <dbReference type="ChEBI" id="CHEBI:58738"/>
        <dbReference type="EC" id="3.1.3.71"/>
    </reaction>
</comment>
<comment type="caution">
    <text evidence="8">The sequence shown here is derived from an EMBL/GenBank/DDBJ whole genome shotgun (WGS) entry which is preliminary data.</text>
</comment>
<dbReference type="PANTHER" id="PTHR37311">
    <property type="entry name" value="2-PHOSPHOSULFOLACTATE PHOSPHATASE-RELATED"/>
    <property type="match status" value="1"/>
</dbReference>
<organism evidence="8 9">
    <name type="scientific">Methanobrevibacter curvatus</name>
    <dbReference type="NCBI Taxonomy" id="49547"/>
    <lineage>
        <taxon>Archaea</taxon>
        <taxon>Methanobacteriati</taxon>
        <taxon>Methanobacteriota</taxon>
        <taxon>Methanomada group</taxon>
        <taxon>Methanobacteria</taxon>
        <taxon>Methanobacteriales</taxon>
        <taxon>Methanobacteriaceae</taxon>
        <taxon>Methanobrevibacter</taxon>
    </lineage>
</organism>
<comment type="cofactor">
    <cofactor evidence="1">
        <name>Mg(2+)</name>
        <dbReference type="ChEBI" id="CHEBI:18420"/>
    </cofactor>
</comment>
<dbReference type="InterPro" id="IPR005238">
    <property type="entry name" value="ComB-like"/>
</dbReference>
<keyword evidence="4 8" id="KW-0378">Hydrolase</keyword>
<accession>A0A166CU74</accession>
<evidence type="ECO:0000256" key="5">
    <source>
        <dbReference type="ARBA" id="ARBA00022842"/>
    </source>
</evidence>
<evidence type="ECO:0000256" key="6">
    <source>
        <dbReference type="ARBA" id="ARBA00033711"/>
    </source>
</evidence>
<sequence>MKDIKITLSLEKTKSKDVSIMVDSLRASTTITVALDNYEKIIPAFSKEEAIQIALKNDAILAGERTGEKINGFSLGNSPIAINKFKTDKKILVLTTSNGTRILESMDSKVLIGSLINSYSTALSALKIANNHVDIVMAGVGGKFAIEDYLVSGDIINSLKEIVYGKDQEINKQKIKINNEETNLLIDDYGEIASEESEDFNYLRESILNCESAIRLKSIGYEKDVLFAINKNISNNVGIYKNNEIKLFKDKN</sequence>
<dbReference type="Gene3D" id="3.90.1560.10">
    <property type="entry name" value="ComB-like"/>
    <property type="match status" value="1"/>
</dbReference>
<dbReference type="GO" id="GO:0000287">
    <property type="term" value="F:magnesium ion binding"/>
    <property type="evidence" value="ECO:0007669"/>
    <property type="project" value="InterPro"/>
</dbReference>